<evidence type="ECO:0000313" key="3">
    <source>
        <dbReference type="EMBL" id="TWF76647.1"/>
    </source>
</evidence>
<accession>A0A561SP63</accession>
<evidence type="ECO:0000313" key="4">
    <source>
        <dbReference type="Proteomes" id="UP000321261"/>
    </source>
</evidence>
<feature type="chain" id="PRO_5038465453" description="Pentapeptide repeat protein" evidence="2">
    <location>
        <begin position="35"/>
        <end position="533"/>
    </location>
</feature>
<dbReference type="AlphaFoldDB" id="A0A561SP63"/>
<keyword evidence="2" id="KW-0732">Signal</keyword>
<feature type="transmembrane region" description="Helical" evidence="1">
    <location>
        <begin position="500"/>
        <end position="523"/>
    </location>
</feature>
<dbReference type="EMBL" id="VIWU01000001">
    <property type="protein sequence ID" value="TWF76647.1"/>
    <property type="molecule type" value="Genomic_DNA"/>
</dbReference>
<proteinExistence type="predicted"/>
<feature type="transmembrane region" description="Helical" evidence="1">
    <location>
        <begin position="433"/>
        <end position="453"/>
    </location>
</feature>
<keyword evidence="1" id="KW-1133">Transmembrane helix</keyword>
<keyword evidence="4" id="KW-1185">Reference proteome</keyword>
<evidence type="ECO:0008006" key="5">
    <source>
        <dbReference type="Google" id="ProtNLM"/>
    </source>
</evidence>
<dbReference type="Proteomes" id="UP000321261">
    <property type="component" value="Unassembled WGS sequence"/>
</dbReference>
<name>A0A561SP63_9PSEU</name>
<feature type="signal peptide" evidence="2">
    <location>
        <begin position="1"/>
        <end position="34"/>
    </location>
</feature>
<sequence length="533" mass="58326">MINRWRKRLSVFWRGVAILCFFILAMAASAQSAAADEQQSDACRAAALSTWTEQELWVWDKLCQRQDADLSMNAAFGTAPSVDESEGWPASRTLRSTFIQTILTAPKYSDLIKDRPIAISGARYTSEIELRNSKISASVRLTNSRFEAPLFLSHSTIAGALVLIDSSFGELVDLENTSIGANLVLSGSHFRSEVRMLGAELKGTLAIVGARSDDGATVSLGRAEVSDAVSLDRSEFGGAVDITEAVLKNSLLATKATFRDVVHLNSAQIGGDVNLTGAQIYQDVHMSRVRVDGALILAGPQPATWFGEDRTLYLRGTTVKGVDDSKDAWPPRIFMSDFMFDGLRTTGAGSDGLISRSSDWYIRWLRSDPGFCRMAYAQLESSLRAAGRSSEANAVGMDRMAREYSERGVVYPARWLLSPVHRFTVGYGYHPEWVVLWIVCVIGVGAIAARYLPSNAMRRARARSKIIFSTHRLIPLISFGQAYANVDVTSDRVKPWVRRYFYLHSILGYVLAAVLVTAVAGLTGPPMAGIGAE</sequence>
<reference evidence="3 4" key="1">
    <citation type="submission" date="2019-06" db="EMBL/GenBank/DDBJ databases">
        <title>Sequencing the genomes of 1000 actinobacteria strains.</title>
        <authorList>
            <person name="Klenk H.-P."/>
        </authorList>
    </citation>
    <scope>NUCLEOTIDE SEQUENCE [LARGE SCALE GENOMIC DNA]</scope>
    <source>
        <strain evidence="3 4">DSM 45671</strain>
    </source>
</reference>
<comment type="caution">
    <text evidence="3">The sequence shown here is derived from an EMBL/GenBank/DDBJ whole genome shotgun (WGS) entry which is preliminary data.</text>
</comment>
<organism evidence="3 4">
    <name type="scientific">Pseudonocardia hierapolitana</name>
    <dbReference type="NCBI Taxonomy" id="1128676"/>
    <lineage>
        <taxon>Bacteria</taxon>
        <taxon>Bacillati</taxon>
        <taxon>Actinomycetota</taxon>
        <taxon>Actinomycetes</taxon>
        <taxon>Pseudonocardiales</taxon>
        <taxon>Pseudonocardiaceae</taxon>
        <taxon>Pseudonocardia</taxon>
    </lineage>
</organism>
<protein>
    <recommendedName>
        <fullName evidence="5">Pentapeptide repeat protein</fullName>
    </recommendedName>
</protein>
<evidence type="ECO:0000256" key="2">
    <source>
        <dbReference type="SAM" id="SignalP"/>
    </source>
</evidence>
<evidence type="ECO:0000256" key="1">
    <source>
        <dbReference type="SAM" id="Phobius"/>
    </source>
</evidence>
<keyword evidence="1" id="KW-0812">Transmembrane</keyword>
<gene>
    <name evidence="3" type="ORF">FHX44_112542</name>
</gene>
<keyword evidence="1" id="KW-0472">Membrane</keyword>